<protein>
    <submittedName>
        <fullName evidence="1">10871_t:CDS:1</fullName>
    </submittedName>
</protein>
<sequence>MPKSKFKNVVKKCILIQSKNNDERFLFADPEYNNLEYSNLKLLVYESDSSNKKKFNNRKTELSKEEAK</sequence>
<name>A0A9N9JW88_9GLOM</name>
<organism evidence="1 2">
    <name type="scientific">Cetraspora pellucida</name>
    <dbReference type="NCBI Taxonomy" id="1433469"/>
    <lineage>
        <taxon>Eukaryota</taxon>
        <taxon>Fungi</taxon>
        <taxon>Fungi incertae sedis</taxon>
        <taxon>Mucoromycota</taxon>
        <taxon>Glomeromycotina</taxon>
        <taxon>Glomeromycetes</taxon>
        <taxon>Diversisporales</taxon>
        <taxon>Gigasporaceae</taxon>
        <taxon>Cetraspora</taxon>
    </lineage>
</organism>
<dbReference type="EMBL" id="CAJVQA010028491">
    <property type="protein sequence ID" value="CAG8794745.1"/>
    <property type="molecule type" value="Genomic_DNA"/>
</dbReference>
<accession>A0A9N9JW88</accession>
<gene>
    <name evidence="1" type="ORF">CPELLU_LOCUS17259</name>
</gene>
<reference evidence="1" key="1">
    <citation type="submission" date="2021-06" db="EMBL/GenBank/DDBJ databases">
        <authorList>
            <person name="Kallberg Y."/>
            <person name="Tangrot J."/>
            <person name="Rosling A."/>
        </authorList>
    </citation>
    <scope>NUCLEOTIDE SEQUENCE</scope>
    <source>
        <strain evidence="1">FL966</strain>
    </source>
</reference>
<dbReference type="OrthoDB" id="10433536at2759"/>
<dbReference type="AlphaFoldDB" id="A0A9N9JW88"/>
<comment type="caution">
    <text evidence="1">The sequence shown here is derived from an EMBL/GenBank/DDBJ whole genome shotgun (WGS) entry which is preliminary data.</text>
</comment>
<keyword evidence="2" id="KW-1185">Reference proteome</keyword>
<proteinExistence type="predicted"/>
<evidence type="ECO:0000313" key="1">
    <source>
        <dbReference type="EMBL" id="CAG8794745.1"/>
    </source>
</evidence>
<dbReference type="Proteomes" id="UP000789759">
    <property type="component" value="Unassembled WGS sequence"/>
</dbReference>
<feature type="non-terminal residue" evidence="1">
    <location>
        <position position="68"/>
    </location>
</feature>
<evidence type="ECO:0000313" key="2">
    <source>
        <dbReference type="Proteomes" id="UP000789759"/>
    </source>
</evidence>